<keyword evidence="1" id="KW-1133">Transmembrane helix</keyword>
<dbReference type="EMBL" id="CAACVJ010000688">
    <property type="protein sequence ID" value="VEP18512.1"/>
    <property type="molecule type" value="Genomic_DNA"/>
</dbReference>
<reference evidence="2 3" key="1">
    <citation type="submission" date="2019-01" db="EMBL/GenBank/DDBJ databases">
        <authorList>
            <person name="Brito A."/>
        </authorList>
    </citation>
    <scope>NUCLEOTIDE SEQUENCE [LARGE SCALE GENOMIC DNA]</scope>
    <source>
        <strain evidence="2">1</strain>
    </source>
</reference>
<dbReference type="Pfam" id="PF05552">
    <property type="entry name" value="MS_channel_1st_1"/>
    <property type="match status" value="4"/>
</dbReference>
<dbReference type="NCBIfam" id="NF033912">
    <property type="entry name" value="msc"/>
    <property type="match status" value="1"/>
</dbReference>
<dbReference type="RefSeq" id="WP_144867814.1">
    <property type="nucleotide sequence ID" value="NZ_LR213838.1"/>
</dbReference>
<evidence type="ECO:0000256" key="1">
    <source>
        <dbReference type="SAM" id="Phobius"/>
    </source>
</evidence>
<keyword evidence="1" id="KW-0472">Membrane</keyword>
<feature type="transmembrane region" description="Helical" evidence="1">
    <location>
        <begin position="33"/>
        <end position="53"/>
    </location>
</feature>
<dbReference type="Gene3D" id="1.10.287.1260">
    <property type="match status" value="1"/>
</dbReference>
<proteinExistence type="predicted"/>
<keyword evidence="1" id="KW-0812">Transmembrane</keyword>
<feature type="transmembrane region" description="Helical" evidence="1">
    <location>
        <begin position="320"/>
        <end position="338"/>
    </location>
</feature>
<dbReference type="InterPro" id="IPR045275">
    <property type="entry name" value="MscS_archaea/bacteria_type"/>
</dbReference>
<dbReference type="InterPro" id="IPR008910">
    <property type="entry name" value="MSC_TM_helix"/>
</dbReference>
<feature type="transmembrane region" description="Helical" evidence="1">
    <location>
        <begin position="226"/>
        <end position="243"/>
    </location>
</feature>
<feature type="transmembrane region" description="Helical" evidence="1">
    <location>
        <begin position="189"/>
        <end position="206"/>
    </location>
</feature>
<dbReference type="GO" id="GO:0008381">
    <property type="term" value="F:mechanosensitive monoatomic ion channel activity"/>
    <property type="evidence" value="ECO:0007669"/>
    <property type="project" value="InterPro"/>
</dbReference>
<dbReference type="PANTHER" id="PTHR30221">
    <property type="entry name" value="SMALL-CONDUCTANCE MECHANOSENSITIVE CHANNEL"/>
    <property type="match status" value="1"/>
</dbReference>
<feature type="transmembrane region" description="Helical" evidence="1">
    <location>
        <begin position="277"/>
        <end position="300"/>
    </location>
</feature>
<dbReference type="OrthoDB" id="1411407at2"/>
<feature type="transmembrane region" description="Helical" evidence="1">
    <location>
        <begin position="92"/>
        <end position="112"/>
    </location>
</feature>
<protein>
    <submittedName>
        <fullName evidence="2">Uncharacterized protein</fullName>
    </submittedName>
</protein>
<dbReference type="PANTHER" id="PTHR30221:SF1">
    <property type="entry name" value="SMALL-CONDUCTANCE MECHANOSENSITIVE CHANNEL"/>
    <property type="match status" value="1"/>
</dbReference>
<dbReference type="Proteomes" id="UP000320055">
    <property type="component" value="Unassembled WGS sequence"/>
</dbReference>
<feature type="transmembrane region" description="Helical" evidence="1">
    <location>
        <begin position="398"/>
        <end position="416"/>
    </location>
</feature>
<feature type="transmembrane region" description="Helical" evidence="1">
    <location>
        <begin position="464"/>
        <end position="487"/>
    </location>
</feature>
<organism evidence="2 3">
    <name type="scientific">Hyella patelloides LEGE 07179</name>
    <dbReference type="NCBI Taxonomy" id="945734"/>
    <lineage>
        <taxon>Bacteria</taxon>
        <taxon>Bacillati</taxon>
        <taxon>Cyanobacteriota</taxon>
        <taxon>Cyanophyceae</taxon>
        <taxon>Pleurocapsales</taxon>
        <taxon>Hyellaceae</taxon>
        <taxon>Hyella</taxon>
    </lineage>
</organism>
<keyword evidence="3" id="KW-1185">Reference proteome</keyword>
<gene>
    <name evidence="2" type="ORF">H1P_800003</name>
</gene>
<dbReference type="AlphaFoldDB" id="A0A563W485"/>
<evidence type="ECO:0000313" key="3">
    <source>
        <dbReference type="Proteomes" id="UP000320055"/>
    </source>
</evidence>
<evidence type="ECO:0000313" key="2">
    <source>
        <dbReference type="EMBL" id="VEP18512.1"/>
    </source>
</evidence>
<feature type="transmembrane region" description="Helical" evidence="1">
    <location>
        <begin position="428"/>
        <end position="452"/>
    </location>
</feature>
<name>A0A563W485_9CYAN</name>
<feature type="transmembrane region" description="Helical" evidence="1">
    <location>
        <begin position="499"/>
        <end position="519"/>
    </location>
</feature>
<sequence length="538" mass="56665">MTHILSSLAPDLFLAQAQISPFQQISSSLGTDLGSSLLNVLKGVIILIVGWIVSGIAKNIVKGLLNATDIDNKIASWVTGQRGGDSFAVEEWIANLVCWLVRLFAIVAFLNALDLQAVSAPLNSLLNQVTSFIPQLIGAAILLGVAWIVATLVKTIATRSLGAFDLDRKLGSTMGDSSDFTLSDTIGDALYWFIFLLFLPAVLSTLELDGTLTPVQGMVDEVLGAIPNVVKALAIGFIGWFVSRVVSRIVTSFLAATGADGIGERFGIRANGGQQSLSGIVGTIVFVLILIPFAISALEALQISAISNPATDMLNQVFDLLPKLFSAGLVLAFFYAAGQFVSELVSNILTSVGFNNFLDWLGISVPTANRPLERDFGDTEQATVLQTDSFSTKTPSEYVGLIALVAIMLIGTLTAVDILDIPALESVISVILEIAGQVLVAVVVFGIGLYLANFAYKLIISSGTAQAGILAQSARIAIIVLVGAMALNRIGIAPNIVNLAFGLLLGGIAVAIALAFGLGGREVAKETLRSWVNSFKNQ</sequence>
<accession>A0A563W485</accession>
<feature type="transmembrane region" description="Helical" evidence="1">
    <location>
        <begin position="132"/>
        <end position="153"/>
    </location>
</feature>